<evidence type="ECO:0000256" key="9">
    <source>
        <dbReference type="PROSITE-ProRule" id="PRU00284"/>
    </source>
</evidence>
<keyword evidence="2" id="KW-1003">Cell membrane</keyword>
<keyword evidence="7 9" id="KW-0807">Transducer</keyword>
<comment type="subcellular location">
    <subcellularLocation>
        <location evidence="1">Cell inner membrane</location>
        <topology evidence="1">Multi-pass membrane protein</topology>
    </subcellularLocation>
</comment>
<reference evidence="15" key="1">
    <citation type="submission" date="2016-04" db="EMBL/GenBank/DDBJ databases">
        <authorList>
            <person name="Evans L.H."/>
            <person name="Alamgir A."/>
            <person name="Owens N."/>
            <person name="Weber N.D."/>
            <person name="Virtaneva K."/>
            <person name="Barbian K."/>
            <person name="Babar A."/>
            <person name="Rosenke K."/>
        </authorList>
    </citation>
    <scope>NUCLEOTIDE SEQUENCE</scope>
    <source>
        <strain evidence="15">86</strain>
    </source>
</reference>
<evidence type="ECO:0000256" key="8">
    <source>
        <dbReference type="ARBA" id="ARBA00029447"/>
    </source>
</evidence>
<dbReference type="InterPro" id="IPR003660">
    <property type="entry name" value="HAMP_dom"/>
</dbReference>
<dbReference type="PRINTS" id="PR00260">
    <property type="entry name" value="CHEMTRNSDUCR"/>
</dbReference>
<dbReference type="PANTHER" id="PTHR32089:SF112">
    <property type="entry name" value="LYSOZYME-LIKE PROTEIN-RELATED"/>
    <property type="match status" value="1"/>
</dbReference>
<dbReference type="InterPro" id="IPR004090">
    <property type="entry name" value="Chemotax_Me-accpt_rcpt"/>
</dbReference>
<dbReference type="PROSITE" id="PS50192">
    <property type="entry name" value="T_SNARE"/>
    <property type="match status" value="1"/>
</dbReference>
<evidence type="ECO:0000313" key="15">
    <source>
        <dbReference type="EMBL" id="SBW08132.1"/>
    </source>
</evidence>
<gene>
    <name evidence="15" type="ORF">KL86APRO_12343</name>
</gene>
<evidence type="ECO:0000256" key="10">
    <source>
        <dbReference type="SAM" id="Coils"/>
    </source>
</evidence>
<dbReference type="Gene3D" id="3.30.450.20">
    <property type="entry name" value="PAS domain"/>
    <property type="match status" value="1"/>
</dbReference>
<keyword evidence="10" id="KW-0175">Coiled coil</keyword>
<evidence type="ECO:0000256" key="11">
    <source>
        <dbReference type="SAM" id="Phobius"/>
    </source>
</evidence>
<dbReference type="InterPro" id="IPR033480">
    <property type="entry name" value="sCache_2"/>
</dbReference>
<evidence type="ECO:0000256" key="6">
    <source>
        <dbReference type="ARBA" id="ARBA00023136"/>
    </source>
</evidence>
<keyword evidence="5 11" id="KW-1133">Transmembrane helix</keyword>
<keyword evidence="3" id="KW-0997">Cell inner membrane</keyword>
<evidence type="ECO:0000259" key="13">
    <source>
        <dbReference type="PROSITE" id="PS50192"/>
    </source>
</evidence>
<sequence length="570" mass="60546">MLGKTKITTRMLTIVMLALVGMVLVGAIGLNNLRSNLLQDRYQKTQELVQAAQSIIHTYYDRFKAGEMSEADAKAAALAHVSMLRYQGDNYFWVNDFDGVLLMHPFRAKQVGTNMIGAKTADGKLYTDIHGVSLYKAFADAGKAGGDFVRYTGRKPGSTKEDSPKITYVGSFAPWRMAIATGIYVDDVDEVFASNLKTMAVWIGAVLLIVCLAAWRIGRSITDPLEVLTDEMGRLAGGDTDIAVAATTAKNEIGALTNALVTFRDNAVEMQAMRDEQARADEVVREQKRQALQEMASRIEDEAHKAVGAVSARASEMEKAAVDMNASAARMTEEAANAAAAAEEALSNAQTVAAAAEELSNSIDEIGRQVHKSSEVAAEAISMADRTREVVQGLAASAEQIGTVVELINGIAAQTNLLALNATIEAARAGDAGKGFAVVANEVKNLATQTARSTEEIANQVNAIQGVSKEAGLAIEKVAETINSMGAIAASIASAIEEQAAATQEIARNVQQTADTARDVSKRMAHVSDEAARTTDLADLVRGTAGGLAVNLEDMENHLTTIVRASTEHA</sequence>
<dbReference type="EMBL" id="FLUO01000001">
    <property type="protein sequence ID" value="SBW08132.1"/>
    <property type="molecule type" value="Genomic_DNA"/>
</dbReference>
<dbReference type="InterPro" id="IPR004089">
    <property type="entry name" value="MCPsignal_dom"/>
</dbReference>
<dbReference type="Pfam" id="PF00672">
    <property type="entry name" value="HAMP"/>
    <property type="match status" value="1"/>
</dbReference>
<proteinExistence type="inferred from homology"/>
<feature type="transmembrane region" description="Helical" evidence="11">
    <location>
        <begin position="12"/>
        <end position="33"/>
    </location>
</feature>
<dbReference type="GO" id="GO:0007165">
    <property type="term" value="P:signal transduction"/>
    <property type="evidence" value="ECO:0007669"/>
    <property type="project" value="UniProtKB-KW"/>
</dbReference>
<dbReference type="PROSITE" id="PS50885">
    <property type="entry name" value="HAMP"/>
    <property type="match status" value="1"/>
</dbReference>
<feature type="domain" description="T-SNARE coiled-coil homology" evidence="13">
    <location>
        <begin position="465"/>
        <end position="527"/>
    </location>
</feature>
<dbReference type="GO" id="GO:0005886">
    <property type="term" value="C:plasma membrane"/>
    <property type="evidence" value="ECO:0007669"/>
    <property type="project" value="UniProtKB-SubCell"/>
</dbReference>
<dbReference type="Pfam" id="PF17200">
    <property type="entry name" value="sCache_2"/>
    <property type="match status" value="1"/>
</dbReference>
<comment type="similarity">
    <text evidence="8">Belongs to the methyl-accepting chemotaxis (MCP) protein family.</text>
</comment>
<evidence type="ECO:0000259" key="14">
    <source>
        <dbReference type="PROSITE" id="PS50885"/>
    </source>
</evidence>
<evidence type="ECO:0000256" key="5">
    <source>
        <dbReference type="ARBA" id="ARBA00022989"/>
    </source>
</evidence>
<evidence type="ECO:0000259" key="12">
    <source>
        <dbReference type="PROSITE" id="PS50111"/>
    </source>
</evidence>
<name>A0A212K915_9PROT</name>
<dbReference type="AlphaFoldDB" id="A0A212K915"/>
<evidence type="ECO:0000256" key="4">
    <source>
        <dbReference type="ARBA" id="ARBA00022692"/>
    </source>
</evidence>
<dbReference type="SMART" id="SM01049">
    <property type="entry name" value="Cache_2"/>
    <property type="match status" value="1"/>
</dbReference>
<dbReference type="SMART" id="SM00283">
    <property type="entry name" value="MA"/>
    <property type="match status" value="1"/>
</dbReference>
<evidence type="ECO:0000256" key="2">
    <source>
        <dbReference type="ARBA" id="ARBA00022475"/>
    </source>
</evidence>
<keyword evidence="6 11" id="KW-0472">Membrane</keyword>
<dbReference type="GO" id="GO:0006935">
    <property type="term" value="P:chemotaxis"/>
    <property type="evidence" value="ECO:0007669"/>
    <property type="project" value="InterPro"/>
</dbReference>
<protein>
    <submittedName>
        <fullName evidence="15">Putative Methyl-accepting chemotaxis protein</fullName>
    </submittedName>
</protein>
<feature type="domain" description="HAMP" evidence="14">
    <location>
        <begin position="219"/>
        <end position="272"/>
    </location>
</feature>
<feature type="domain" description="Methyl-accepting transducer" evidence="12">
    <location>
        <begin position="313"/>
        <end position="539"/>
    </location>
</feature>
<keyword evidence="4 11" id="KW-0812">Transmembrane</keyword>
<dbReference type="SMART" id="SM00304">
    <property type="entry name" value="HAMP"/>
    <property type="match status" value="1"/>
</dbReference>
<evidence type="ECO:0000256" key="1">
    <source>
        <dbReference type="ARBA" id="ARBA00004429"/>
    </source>
</evidence>
<accession>A0A212K915</accession>
<organism evidence="15">
    <name type="scientific">uncultured Alphaproteobacteria bacterium</name>
    <dbReference type="NCBI Taxonomy" id="91750"/>
    <lineage>
        <taxon>Bacteria</taxon>
        <taxon>Pseudomonadati</taxon>
        <taxon>Pseudomonadota</taxon>
        <taxon>Alphaproteobacteria</taxon>
        <taxon>environmental samples</taxon>
    </lineage>
</organism>
<dbReference type="PANTHER" id="PTHR32089">
    <property type="entry name" value="METHYL-ACCEPTING CHEMOTAXIS PROTEIN MCPB"/>
    <property type="match status" value="1"/>
</dbReference>
<dbReference type="Gene3D" id="1.10.287.950">
    <property type="entry name" value="Methyl-accepting chemotaxis protein"/>
    <property type="match status" value="1"/>
</dbReference>
<feature type="coiled-coil region" evidence="10">
    <location>
        <begin position="328"/>
        <end position="359"/>
    </location>
</feature>
<dbReference type="InterPro" id="IPR000727">
    <property type="entry name" value="T_SNARE_dom"/>
</dbReference>
<dbReference type="Gene3D" id="6.10.340.10">
    <property type="match status" value="1"/>
</dbReference>
<evidence type="ECO:0000256" key="3">
    <source>
        <dbReference type="ARBA" id="ARBA00022519"/>
    </source>
</evidence>
<evidence type="ECO:0000256" key="7">
    <source>
        <dbReference type="ARBA" id="ARBA00023224"/>
    </source>
</evidence>
<dbReference type="GO" id="GO:0004888">
    <property type="term" value="F:transmembrane signaling receptor activity"/>
    <property type="evidence" value="ECO:0007669"/>
    <property type="project" value="InterPro"/>
</dbReference>
<dbReference type="SUPFAM" id="SSF58104">
    <property type="entry name" value="Methyl-accepting chemotaxis protein (MCP) signaling domain"/>
    <property type="match status" value="1"/>
</dbReference>
<dbReference type="Pfam" id="PF00015">
    <property type="entry name" value="MCPsignal"/>
    <property type="match status" value="1"/>
</dbReference>
<dbReference type="PROSITE" id="PS50111">
    <property type="entry name" value="CHEMOTAXIS_TRANSDUC_2"/>
    <property type="match status" value="1"/>
</dbReference>